<organism evidence="1 2">
    <name type="scientific">Macroventuria anomochaeta</name>
    <dbReference type="NCBI Taxonomy" id="301207"/>
    <lineage>
        <taxon>Eukaryota</taxon>
        <taxon>Fungi</taxon>
        <taxon>Dikarya</taxon>
        <taxon>Ascomycota</taxon>
        <taxon>Pezizomycotina</taxon>
        <taxon>Dothideomycetes</taxon>
        <taxon>Pleosporomycetidae</taxon>
        <taxon>Pleosporales</taxon>
        <taxon>Pleosporineae</taxon>
        <taxon>Didymellaceae</taxon>
        <taxon>Macroventuria</taxon>
    </lineage>
</organism>
<reference evidence="1" key="1">
    <citation type="journal article" date="2020" name="Stud. Mycol.">
        <title>101 Dothideomycetes genomes: a test case for predicting lifestyles and emergence of pathogens.</title>
        <authorList>
            <person name="Haridas S."/>
            <person name="Albert R."/>
            <person name="Binder M."/>
            <person name="Bloem J."/>
            <person name="Labutti K."/>
            <person name="Salamov A."/>
            <person name="Andreopoulos B."/>
            <person name="Baker S."/>
            <person name="Barry K."/>
            <person name="Bills G."/>
            <person name="Bluhm B."/>
            <person name="Cannon C."/>
            <person name="Castanera R."/>
            <person name="Culley D."/>
            <person name="Daum C."/>
            <person name="Ezra D."/>
            <person name="Gonzalez J."/>
            <person name="Henrissat B."/>
            <person name="Kuo A."/>
            <person name="Liang C."/>
            <person name="Lipzen A."/>
            <person name="Lutzoni F."/>
            <person name="Magnuson J."/>
            <person name="Mondo S."/>
            <person name="Nolan M."/>
            <person name="Ohm R."/>
            <person name="Pangilinan J."/>
            <person name="Park H.-J."/>
            <person name="Ramirez L."/>
            <person name="Alfaro M."/>
            <person name="Sun H."/>
            <person name="Tritt A."/>
            <person name="Yoshinaga Y."/>
            <person name="Zwiers L.-H."/>
            <person name="Turgeon B."/>
            <person name="Goodwin S."/>
            <person name="Spatafora J."/>
            <person name="Crous P."/>
            <person name="Grigoriev I."/>
        </authorList>
    </citation>
    <scope>NUCLEOTIDE SEQUENCE</scope>
    <source>
        <strain evidence="1">CBS 525.71</strain>
    </source>
</reference>
<feature type="non-terminal residue" evidence="1">
    <location>
        <position position="69"/>
    </location>
</feature>
<evidence type="ECO:0000313" key="1">
    <source>
        <dbReference type="EMBL" id="KAF2621848.1"/>
    </source>
</evidence>
<dbReference type="EMBL" id="MU006750">
    <property type="protein sequence ID" value="KAF2621848.1"/>
    <property type="molecule type" value="Genomic_DNA"/>
</dbReference>
<name>A0ACB6RL56_9PLEO</name>
<comment type="caution">
    <text evidence="1">The sequence shown here is derived from an EMBL/GenBank/DDBJ whole genome shotgun (WGS) entry which is preliminary data.</text>
</comment>
<accession>A0ACB6RL56</accession>
<protein>
    <submittedName>
        <fullName evidence="1">Uncharacterized protein</fullName>
    </submittedName>
</protein>
<proteinExistence type="predicted"/>
<feature type="non-terminal residue" evidence="1">
    <location>
        <position position="1"/>
    </location>
</feature>
<dbReference type="Proteomes" id="UP000799754">
    <property type="component" value="Unassembled WGS sequence"/>
</dbReference>
<gene>
    <name evidence="1" type="ORF">BU25DRAFT_306393</name>
</gene>
<keyword evidence="2" id="KW-1185">Reference proteome</keyword>
<sequence>FDNLITELDSRLQAWGAVDYLPTEAPEDHLPINLRAAKRKALYYFEKLLQTPVYYTATTLHPRYKTYFK</sequence>
<evidence type="ECO:0000313" key="2">
    <source>
        <dbReference type="Proteomes" id="UP000799754"/>
    </source>
</evidence>